<organism evidence="2 3">
    <name type="scientific">Aquimarina litoralis</name>
    <dbReference type="NCBI Taxonomy" id="584605"/>
    <lineage>
        <taxon>Bacteria</taxon>
        <taxon>Pseudomonadati</taxon>
        <taxon>Bacteroidota</taxon>
        <taxon>Flavobacteriia</taxon>
        <taxon>Flavobacteriales</taxon>
        <taxon>Flavobacteriaceae</taxon>
        <taxon>Aquimarina</taxon>
    </lineage>
</organism>
<keyword evidence="1" id="KW-0472">Membrane</keyword>
<evidence type="ECO:0000313" key="2">
    <source>
        <dbReference type="EMBL" id="GAA0718374.1"/>
    </source>
</evidence>
<keyword evidence="1" id="KW-0812">Transmembrane</keyword>
<keyword evidence="1" id="KW-1133">Transmembrane helix</keyword>
<evidence type="ECO:0000256" key="1">
    <source>
        <dbReference type="SAM" id="Phobius"/>
    </source>
</evidence>
<accession>A0ABN1IQ71</accession>
<reference evidence="2 3" key="1">
    <citation type="journal article" date="2019" name="Int. J. Syst. Evol. Microbiol.">
        <title>The Global Catalogue of Microorganisms (GCM) 10K type strain sequencing project: providing services to taxonomists for standard genome sequencing and annotation.</title>
        <authorList>
            <consortium name="The Broad Institute Genomics Platform"/>
            <consortium name="The Broad Institute Genome Sequencing Center for Infectious Disease"/>
            <person name="Wu L."/>
            <person name="Ma J."/>
        </authorList>
    </citation>
    <scope>NUCLEOTIDE SEQUENCE [LARGE SCALE GENOMIC DNA]</scope>
    <source>
        <strain evidence="2 3">JCM 15974</strain>
    </source>
</reference>
<dbReference type="Proteomes" id="UP001501758">
    <property type="component" value="Unassembled WGS sequence"/>
</dbReference>
<name>A0ABN1IQ71_9FLAO</name>
<sequence>MLGICYMRILVGPFKITKEGIGYILYIFYNLELFYVGLAVGIVIALFFILFDVFYLKKKLQNNKNAMLVRVVLLFFIAAIVAGTHFLLEKVIDVI</sequence>
<gene>
    <name evidence="2" type="ORF">GCM10009430_16420</name>
</gene>
<evidence type="ECO:0000313" key="3">
    <source>
        <dbReference type="Proteomes" id="UP001501758"/>
    </source>
</evidence>
<comment type="caution">
    <text evidence="2">The sequence shown here is derived from an EMBL/GenBank/DDBJ whole genome shotgun (WGS) entry which is preliminary data.</text>
</comment>
<protein>
    <submittedName>
        <fullName evidence="2">Uncharacterized protein</fullName>
    </submittedName>
</protein>
<feature type="transmembrane region" description="Helical" evidence="1">
    <location>
        <begin position="68"/>
        <end position="88"/>
    </location>
</feature>
<dbReference type="EMBL" id="BAAAGE010000001">
    <property type="protein sequence ID" value="GAA0718374.1"/>
    <property type="molecule type" value="Genomic_DNA"/>
</dbReference>
<feature type="transmembrane region" description="Helical" evidence="1">
    <location>
        <begin position="33"/>
        <end position="56"/>
    </location>
</feature>
<keyword evidence="3" id="KW-1185">Reference proteome</keyword>
<proteinExistence type="predicted"/>